<protein>
    <recommendedName>
        <fullName evidence="9">Vacuolar iron transporter</fullName>
    </recommendedName>
</protein>
<dbReference type="Pfam" id="PF01988">
    <property type="entry name" value="VIT1"/>
    <property type="match status" value="1"/>
</dbReference>
<evidence type="ECO:0000256" key="9">
    <source>
        <dbReference type="RuleBase" id="RU369115"/>
    </source>
</evidence>
<feature type="transmembrane region" description="Helical" evidence="9">
    <location>
        <begin position="37"/>
        <end position="57"/>
    </location>
</feature>
<evidence type="ECO:0000256" key="1">
    <source>
        <dbReference type="ARBA" id="ARBA00004128"/>
    </source>
</evidence>
<comment type="function">
    <text evidence="9">Vacuolar Fe(2+) uptake transporter.</text>
</comment>
<keyword evidence="3" id="KW-0408">Iron</keyword>
<keyword evidence="6 9" id="KW-1133">Transmembrane helix</keyword>
<evidence type="ECO:0000256" key="2">
    <source>
        <dbReference type="ARBA" id="ARBA00007049"/>
    </source>
</evidence>
<dbReference type="PANTHER" id="PTHR38937">
    <property type="entry name" value="MEMBRANE PROTEIN OF ER BODY-LIKE PROTEIN"/>
    <property type="match status" value="1"/>
</dbReference>
<evidence type="ECO:0000256" key="6">
    <source>
        <dbReference type="ARBA" id="ARBA00022989"/>
    </source>
</evidence>
<dbReference type="OMA" id="WFESTSN"/>
<comment type="subcellular location">
    <subcellularLocation>
        <location evidence="1 9">Vacuole membrane</location>
        <topology evidence="1 9">Multi-pass membrane protein</topology>
    </subcellularLocation>
</comment>
<dbReference type="AlphaFoldDB" id="A0A7N0TYP1"/>
<dbReference type="InterPro" id="IPR008217">
    <property type="entry name" value="Ccc1_fam"/>
</dbReference>
<evidence type="ECO:0000256" key="4">
    <source>
        <dbReference type="ARBA" id="ARBA00022554"/>
    </source>
</evidence>
<dbReference type="Proteomes" id="UP000594263">
    <property type="component" value="Unplaced"/>
</dbReference>
<evidence type="ECO:0000256" key="8">
    <source>
        <dbReference type="ARBA" id="ARBA00044464"/>
    </source>
</evidence>
<keyword evidence="7 9" id="KW-0472">Membrane</keyword>
<dbReference type="GO" id="GO:0005384">
    <property type="term" value="F:manganese ion transmembrane transporter activity"/>
    <property type="evidence" value="ECO:0007669"/>
    <property type="project" value="InterPro"/>
</dbReference>
<evidence type="ECO:0000313" key="11">
    <source>
        <dbReference type="Proteomes" id="UP000594263"/>
    </source>
</evidence>
<evidence type="ECO:0000256" key="3">
    <source>
        <dbReference type="ARBA" id="ARBA00022496"/>
    </source>
</evidence>
<feature type="transmembrane region" description="Helical" evidence="9">
    <location>
        <begin position="69"/>
        <end position="88"/>
    </location>
</feature>
<accession>A0A7N0TYP1</accession>
<dbReference type="Gramene" id="Kaladp0048s0137.1.v1.1">
    <property type="protein sequence ID" value="Kaladp0048s0137.1.v1.1.CDS.1"/>
    <property type="gene ID" value="Kaladp0048s0137.v1.1"/>
</dbReference>
<keyword evidence="9" id="KW-0813">Transport</keyword>
<evidence type="ECO:0000256" key="7">
    <source>
        <dbReference type="ARBA" id="ARBA00023136"/>
    </source>
</evidence>
<dbReference type="GO" id="GO:0140315">
    <property type="term" value="F:iron ion sequestering activity"/>
    <property type="evidence" value="ECO:0007669"/>
    <property type="project" value="UniProtKB-UniRule"/>
</dbReference>
<proteinExistence type="inferred from homology"/>
<keyword evidence="9" id="KW-0406">Ion transport</keyword>
<dbReference type="PANTHER" id="PTHR38937:SF2">
    <property type="entry name" value="MEMBRANE PROTEIN OF ER BODY-LIKE PROTEIN ISOFORM X1"/>
    <property type="match status" value="1"/>
</dbReference>
<evidence type="ECO:0000256" key="5">
    <source>
        <dbReference type="ARBA" id="ARBA00022692"/>
    </source>
</evidence>
<dbReference type="GO" id="GO:0005381">
    <property type="term" value="F:iron ion transmembrane transporter activity"/>
    <property type="evidence" value="ECO:0007669"/>
    <property type="project" value="UniProtKB-UniRule"/>
</dbReference>
<dbReference type="GO" id="GO:0030026">
    <property type="term" value="P:intracellular manganese ion homeostasis"/>
    <property type="evidence" value="ECO:0007669"/>
    <property type="project" value="InterPro"/>
</dbReference>
<comment type="similarity">
    <text evidence="2 9">Belongs to the CCC1 family.</text>
</comment>
<dbReference type="InterPro" id="IPR052843">
    <property type="entry name" value="ER_body_metal_sequester"/>
</dbReference>
<dbReference type="GO" id="GO:0005774">
    <property type="term" value="C:vacuolar membrane"/>
    <property type="evidence" value="ECO:0007669"/>
    <property type="project" value="UniProtKB-SubCell"/>
</dbReference>
<keyword evidence="4 9" id="KW-0926">Vacuole</keyword>
<keyword evidence="11" id="KW-1185">Reference proteome</keyword>
<reference evidence="10" key="1">
    <citation type="submission" date="2021-01" db="UniProtKB">
        <authorList>
            <consortium name="EnsemblPlants"/>
        </authorList>
    </citation>
    <scope>IDENTIFICATION</scope>
</reference>
<keyword evidence="5 9" id="KW-0812">Transmembrane</keyword>
<comment type="caution">
    <text evidence="9">Lacks conserved residue(s) required for the propagation of feature annotation.</text>
</comment>
<dbReference type="EnsemblPlants" id="Kaladp0048s0137.1.v1.1">
    <property type="protein sequence ID" value="Kaladp0048s0137.1.v1.1.CDS.1"/>
    <property type="gene ID" value="Kaladp0048s0137.v1.1"/>
</dbReference>
<sequence>MKLQLKDLRKSANAGPSNQVDRYYDALGRRNNFKLHAVIVVISFLVFGLIPIITYGFTFHKSDNMDYKSLAVIGASIISVALLSLGKAHTKDPPRAASSYFKSLAYYLTIAISAAGLSYVAGKLLQELIEKTGWFDTASSVNSISIPGIVIQSQPAWGSY</sequence>
<keyword evidence="3" id="KW-0410">Iron transport</keyword>
<feature type="transmembrane region" description="Helical" evidence="9">
    <location>
        <begin position="100"/>
        <end position="121"/>
    </location>
</feature>
<comment type="catalytic activity">
    <reaction evidence="8">
        <text>Fe(2+)(in) = Fe(2+)(out)</text>
        <dbReference type="Rhea" id="RHEA:28486"/>
        <dbReference type="ChEBI" id="CHEBI:29033"/>
    </reaction>
    <physiologicalReaction direction="left-to-right" evidence="8">
        <dbReference type="Rhea" id="RHEA:28487"/>
    </physiologicalReaction>
</comment>
<name>A0A7N0TYP1_KALFE</name>
<evidence type="ECO:0000313" key="10">
    <source>
        <dbReference type="EnsemblPlants" id="Kaladp0048s0137.1.v1.1.CDS.1"/>
    </source>
</evidence>
<organism evidence="10 11">
    <name type="scientific">Kalanchoe fedtschenkoi</name>
    <name type="common">Lavender scallops</name>
    <name type="synonym">South American air plant</name>
    <dbReference type="NCBI Taxonomy" id="63787"/>
    <lineage>
        <taxon>Eukaryota</taxon>
        <taxon>Viridiplantae</taxon>
        <taxon>Streptophyta</taxon>
        <taxon>Embryophyta</taxon>
        <taxon>Tracheophyta</taxon>
        <taxon>Spermatophyta</taxon>
        <taxon>Magnoliopsida</taxon>
        <taxon>eudicotyledons</taxon>
        <taxon>Gunneridae</taxon>
        <taxon>Pentapetalae</taxon>
        <taxon>Saxifragales</taxon>
        <taxon>Crassulaceae</taxon>
        <taxon>Kalanchoe</taxon>
    </lineage>
</organism>